<dbReference type="EMBL" id="LAZR01009395">
    <property type="protein sequence ID" value="KKM72860.1"/>
    <property type="molecule type" value="Genomic_DNA"/>
</dbReference>
<dbReference type="AlphaFoldDB" id="A0A0F9M895"/>
<reference evidence="1" key="1">
    <citation type="journal article" date="2015" name="Nature">
        <title>Complex archaea that bridge the gap between prokaryotes and eukaryotes.</title>
        <authorList>
            <person name="Spang A."/>
            <person name="Saw J.H."/>
            <person name="Jorgensen S.L."/>
            <person name="Zaremba-Niedzwiedzka K."/>
            <person name="Martijn J."/>
            <person name="Lind A.E."/>
            <person name="van Eijk R."/>
            <person name="Schleper C."/>
            <person name="Guy L."/>
            <person name="Ettema T.J."/>
        </authorList>
    </citation>
    <scope>NUCLEOTIDE SEQUENCE</scope>
</reference>
<proteinExistence type="predicted"/>
<organism evidence="1">
    <name type="scientific">marine sediment metagenome</name>
    <dbReference type="NCBI Taxonomy" id="412755"/>
    <lineage>
        <taxon>unclassified sequences</taxon>
        <taxon>metagenomes</taxon>
        <taxon>ecological metagenomes</taxon>
    </lineage>
</organism>
<accession>A0A0F9M895</accession>
<gene>
    <name evidence="1" type="ORF">LCGC14_1416320</name>
</gene>
<comment type="caution">
    <text evidence="1">The sequence shown here is derived from an EMBL/GenBank/DDBJ whole genome shotgun (WGS) entry which is preliminary data.</text>
</comment>
<name>A0A0F9M895_9ZZZZ</name>
<sequence>MFIVQDNAVATTIHGFYENPDDIRWRDELTRLNLLDRVEPFANKVQALTLADFIENDRWLGINKEMDQYLPTIIHNRLVYDTNYSSLRGYDYDILRSVSLLAQEPIHNVTIKANDLIWFKGESPGFTELTIDINPGLPKCLLRYNDINITADVTNQKRYNLLQLCCLPIFTKN</sequence>
<evidence type="ECO:0000313" key="1">
    <source>
        <dbReference type="EMBL" id="KKM72860.1"/>
    </source>
</evidence>
<protein>
    <submittedName>
        <fullName evidence="1">Uncharacterized protein</fullName>
    </submittedName>
</protein>